<gene>
    <name evidence="2" type="ORF">PR048_021473</name>
</gene>
<reference evidence="2 3" key="1">
    <citation type="submission" date="2023-02" db="EMBL/GenBank/DDBJ databases">
        <title>LHISI_Scaffold_Assembly.</title>
        <authorList>
            <person name="Stuart O.P."/>
            <person name="Cleave R."/>
            <person name="Magrath M.J.L."/>
            <person name="Mikheyev A.S."/>
        </authorList>
    </citation>
    <scope>NUCLEOTIDE SEQUENCE [LARGE SCALE GENOMIC DNA]</scope>
    <source>
        <strain evidence="2">Daus_M_001</strain>
        <tissue evidence="2">Leg muscle</tissue>
    </source>
</reference>
<evidence type="ECO:0000313" key="2">
    <source>
        <dbReference type="EMBL" id="KAJ8877021.1"/>
    </source>
</evidence>
<evidence type="ECO:0000256" key="1">
    <source>
        <dbReference type="SAM" id="MobiDB-lite"/>
    </source>
</evidence>
<proteinExistence type="predicted"/>
<dbReference type="EMBL" id="JARBHB010000008">
    <property type="protein sequence ID" value="KAJ8877021.1"/>
    <property type="molecule type" value="Genomic_DNA"/>
</dbReference>
<feature type="region of interest" description="Disordered" evidence="1">
    <location>
        <begin position="75"/>
        <end position="105"/>
    </location>
</feature>
<protein>
    <submittedName>
        <fullName evidence="2">Uncharacterized protein</fullName>
    </submittedName>
</protein>
<organism evidence="2 3">
    <name type="scientific">Dryococelus australis</name>
    <dbReference type="NCBI Taxonomy" id="614101"/>
    <lineage>
        <taxon>Eukaryota</taxon>
        <taxon>Metazoa</taxon>
        <taxon>Ecdysozoa</taxon>
        <taxon>Arthropoda</taxon>
        <taxon>Hexapoda</taxon>
        <taxon>Insecta</taxon>
        <taxon>Pterygota</taxon>
        <taxon>Neoptera</taxon>
        <taxon>Polyneoptera</taxon>
        <taxon>Phasmatodea</taxon>
        <taxon>Verophasmatodea</taxon>
        <taxon>Anareolatae</taxon>
        <taxon>Phasmatidae</taxon>
        <taxon>Eurycanthinae</taxon>
        <taxon>Dryococelus</taxon>
    </lineage>
</organism>
<comment type="caution">
    <text evidence="2">The sequence shown here is derived from an EMBL/GenBank/DDBJ whole genome shotgun (WGS) entry which is preliminary data.</text>
</comment>
<evidence type="ECO:0000313" key="3">
    <source>
        <dbReference type="Proteomes" id="UP001159363"/>
    </source>
</evidence>
<sequence>MKERGKHEILEKTRRLAASFGTIPSCENGSEPTGDCTRFALVGARTGREIPLSATGSVGDDPPRHLLPKKIHSLPRRAPRSSRGMIDSGESWAGEMREPRESLPTSGIVRHDSHVRKSGSGPCREANSVRLGGRRVVCPLRHRGPFARRTRSIPHHDVATRREMRSQKCVLVSPVWPPHFSTLDDHPTLKAIGAWK</sequence>
<keyword evidence="3" id="KW-1185">Reference proteome</keyword>
<name>A0ABQ9GYA4_9NEOP</name>
<accession>A0ABQ9GYA4</accession>
<dbReference type="Proteomes" id="UP001159363">
    <property type="component" value="Chromosome 7"/>
</dbReference>